<keyword evidence="2" id="KW-1185">Reference proteome</keyword>
<dbReference type="Pfam" id="PF13148">
    <property type="entry name" value="DUF3987"/>
    <property type="match status" value="1"/>
</dbReference>
<gene>
    <name evidence="1" type="ORF">A3196_15485</name>
</gene>
<organism evidence="1 2">
    <name type="scientific">Candidatus Thiodiazotropha endoloripes</name>
    <dbReference type="NCBI Taxonomy" id="1818881"/>
    <lineage>
        <taxon>Bacteria</taxon>
        <taxon>Pseudomonadati</taxon>
        <taxon>Pseudomonadota</taxon>
        <taxon>Gammaproteobacteria</taxon>
        <taxon>Chromatiales</taxon>
        <taxon>Sedimenticolaceae</taxon>
        <taxon>Candidatus Thiodiazotropha</taxon>
    </lineage>
</organism>
<evidence type="ECO:0000313" key="2">
    <source>
        <dbReference type="Proteomes" id="UP000094849"/>
    </source>
</evidence>
<name>A0A1E2UVT6_9GAMM</name>
<dbReference type="Proteomes" id="UP000094849">
    <property type="component" value="Unassembled WGS sequence"/>
</dbReference>
<dbReference type="STRING" id="1818881.A3196_15485"/>
<protein>
    <recommendedName>
        <fullName evidence="3">DUF3987 domain-containing protein</fullName>
    </recommendedName>
</protein>
<dbReference type="EMBL" id="LVJZ01000003">
    <property type="protein sequence ID" value="ODB98675.1"/>
    <property type="molecule type" value="Genomic_DNA"/>
</dbReference>
<accession>A0A1E2UVT6</accession>
<dbReference type="AlphaFoldDB" id="A0A1E2UVT6"/>
<evidence type="ECO:0000313" key="1">
    <source>
        <dbReference type="EMBL" id="ODB98675.1"/>
    </source>
</evidence>
<dbReference type="InterPro" id="IPR025048">
    <property type="entry name" value="DUF3987"/>
</dbReference>
<evidence type="ECO:0008006" key="3">
    <source>
        <dbReference type="Google" id="ProtNLM"/>
    </source>
</evidence>
<comment type="caution">
    <text evidence="1">The sequence shown here is derived from an EMBL/GenBank/DDBJ whole genome shotgun (WGS) entry which is preliminary data.</text>
</comment>
<sequence length="503" mass="56033">MKSTVPGTESWSDPLPLPKGLPPVQKFDLELLPDAFRPWIEDIATRMQCPVDYPAVGAMVAIASVVGRQVGIHPKRHDDWTVTPNVWGAVIGRPAMMKSPAIAEPMKMLEQLENTAREQYAAEMGEFKAASMLQKEEAKVVKTKIASSLKNDDKQEAEKLAHQAVADSTLKEPTRCRYVTNSGTVEKIGEILADNPRGILVFRDELTGWLKSLDREGYEGSRAFYLEGWNGTGRFTHDTISRGTLEVEALTLSILGGIQPGPLSSYLAQALGSGAGDDGLLQRLQLIVWPDTPSTWCNIDCQPNTQARNVAWEVFRRLDRIDPHAMGAKQRNDGGIPALRFCDEAQLLFDQWRTDLEHRLRSDDMHPALEAHLAKYRSLAPSLALLCHLIDNPQGGAVSEASTLRALAWCEYLESHAQRLYSQALSPEVVSAIQLDRHIKRGDVDMVFKARDIYRKHWRSLDKDGTKAALNYLVDLDRLKAETADGPGRPTTVYRVNPLILEE</sequence>
<proteinExistence type="predicted"/>
<reference evidence="1 2" key="1">
    <citation type="submission" date="2016-03" db="EMBL/GenBank/DDBJ databases">
        <title>Chemosynthetic sulphur-oxidizing symbionts of marine invertebrate animals are capable of nitrogen fixation.</title>
        <authorList>
            <person name="Petersen J.M."/>
            <person name="Kemper A."/>
            <person name="Gruber-Vodicka H."/>
            <person name="Cardini U."/>
            <person name="Geest Mvander."/>
            <person name="Kleiner M."/>
            <person name="Bulgheresi S."/>
            <person name="Fussmann M."/>
            <person name="Herbold C."/>
            <person name="Seah B.K.B."/>
            <person name="Antony C.Paul."/>
            <person name="Liu D."/>
            <person name="Belitz A."/>
            <person name="Weber M."/>
        </authorList>
    </citation>
    <scope>NUCLEOTIDE SEQUENCE [LARGE SCALE GENOMIC DNA]</scope>
    <source>
        <strain evidence="1">G_D</strain>
    </source>
</reference>